<keyword evidence="7" id="KW-1003">Cell membrane</keyword>
<dbReference type="GO" id="GO:0031966">
    <property type="term" value="C:mitochondrial membrane"/>
    <property type="evidence" value="ECO:0007669"/>
    <property type="project" value="UniProtKB-SubCell"/>
</dbReference>
<keyword evidence="13 14" id="KW-0472">Membrane</keyword>
<feature type="transmembrane region" description="Helical" evidence="14">
    <location>
        <begin position="424"/>
        <end position="444"/>
    </location>
</feature>
<dbReference type="Pfam" id="PF00664">
    <property type="entry name" value="ABC_membrane"/>
    <property type="match status" value="1"/>
</dbReference>
<evidence type="ECO:0000256" key="9">
    <source>
        <dbReference type="ARBA" id="ARBA00022753"/>
    </source>
</evidence>
<evidence type="ECO:0000256" key="12">
    <source>
        <dbReference type="ARBA" id="ARBA00022989"/>
    </source>
</evidence>
<feature type="transmembrane region" description="Helical" evidence="14">
    <location>
        <begin position="23"/>
        <end position="48"/>
    </location>
</feature>
<feature type="transmembrane region" description="Helical" evidence="14">
    <location>
        <begin position="60"/>
        <end position="87"/>
    </location>
</feature>
<keyword evidence="9" id="KW-0967">Endosome</keyword>
<feature type="transmembrane region" description="Helical" evidence="14">
    <location>
        <begin position="395"/>
        <end position="418"/>
    </location>
</feature>
<feature type="domain" description="ABC transmembrane type-1" evidence="15">
    <location>
        <begin position="249"/>
        <end position="564"/>
    </location>
</feature>
<protein>
    <submittedName>
        <fullName evidence="16">ABC transmembrane type-1 domain-containing protein</fullName>
    </submittedName>
</protein>
<keyword evidence="6" id="KW-0813">Transport</keyword>
<keyword evidence="12 14" id="KW-1133">Transmembrane helix</keyword>
<dbReference type="AlphaFoldDB" id="A0A5K3FJ45"/>
<feature type="transmembrane region" description="Helical" evidence="14">
    <location>
        <begin position="173"/>
        <end position="193"/>
    </location>
</feature>
<dbReference type="InterPro" id="IPR032410">
    <property type="entry name" value="ABCB6_N"/>
</dbReference>
<proteinExistence type="predicted"/>
<feature type="transmembrane region" description="Helical" evidence="14">
    <location>
        <begin position="134"/>
        <end position="153"/>
    </location>
</feature>
<organism evidence="16">
    <name type="scientific">Mesocestoides corti</name>
    <name type="common">Flatworm</name>
    <dbReference type="NCBI Taxonomy" id="53468"/>
    <lineage>
        <taxon>Eukaryota</taxon>
        <taxon>Metazoa</taxon>
        <taxon>Spiralia</taxon>
        <taxon>Lophotrochozoa</taxon>
        <taxon>Platyhelminthes</taxon>
        <taxon>Cestoda</taxon>
        <taxon>Eucestoda</taxon>
        <taxon>Cyclophyllidea</taxon>
        <taxon>Mesocestoididae</taxon>
        <taxon>Mesocestoides</taxon>
    </lineage>
</organism>
<dbReference type="GO" id="GO:0020037">
    <property type="term" value="F:heme binding"/>
    <property type="evidence" value="ECO:0007669"/>
    <property type="project" value="TreeGrafter"/>
</dbReference>
<dbReference type="WBParaSite" id="MCU_008846-RB">
    <property type="protein sequence ID" value="MCU_008846-RB"/>
    <property type="gene ID" value="MCU_008846"/>
</dbReference>
<dbReference type="InterPro" id="IPR039421">
    <property type="entry name" value="Type_1_exporter"/>
</dbReference>
<evidence type="ECO:0000256" key="11">
    <source>
        <dbReference type="ARBA" id="ARBA00022967"/>
    </source>
</evidence>
<name>A0A5K3FJ45_MESCO</name>
<evidence type="ECO:0000313" key="16">
    <source>
        <dbReference type="WBParaSite" id="MCU_008846-RB"/>
    </source>
</evidence>
<evidence type="ECO:0000256" key="1">
    <source>
        <dbReference type="ARBA" id="ARBA00004146"/>
    </source>
</evidence>
<dbReference type="InterPro" id="IPR011527">
    <property type="entry name" value="ABC1_TM_dom"/>
</dbReference>
<keyword evidence="8 14" id="KW-0812">Transmembrane</keyword>
<accession>A0A5K3FJ45</accession>
<keyword evidence="10" id="KW-0256">Endoplasmic reticulum</keyword>
<evidence type="ECO:0000256" key="5">
    <source>
        <dbReference type="ARBA" id="ARBA00004651"/>
    </source>
</evidence>
<feature type="transmembrane region" description="Helical" evidence="14">
    <location>
        <begin position="506"/>
        <end position="527"/>
    </location>
</feature>
<evidence type="ECO:0000256" key="6">
    <source>
        <dbReference type="ARBA" id="ARBA00022448"/>
    </source>
</evidence>
<sequence>MLYCPANESLSHPWTDGGLNRCFVWTVSSTISAALAAVALLTYTIYLCRNSRRAQTRPMSFGFILQIVLSVIMVILTLAQAFLYIFAKNTGANASFGFLLLYATTMPASWGIILSLMVVERYRLCPKLYSRGHGFPLLLFWTVSFVLINLPLSSLGNPSWWWSLGSATDKTEMGVWISQYICVLLLFLLGFMAPGAPNYAMLYEQLLDDPQLNQTSRPVSRWQRFCRRAIFLAPFIWPKSRILLQLNIIICVSILFVARVVNLYVPIFYKNIINSLTPNSTDTHNVSHVVQQMRSGDFSYIYVTLVGPSGLVYRWDLVLYYIGIRAVQGVGSPSSGLLGALQSQLWISVDQYSSRTLGVYLFKHLHGQSMNWHLSRKTGAMLRIVDRGTSSVSSVIGYLFFNILPTIVDIIIGIVYFIASFNFWYGLIVFVTMLCYLVTTIIITEWRNKLRRVMNDLDNAKNAVAVDSLMNFETVKYYNAEQFEVDRYNTAIVAYQKANWVNLTSLSFLNITQSLIITLGLLVGTLLCARDVVIGALTVGDFVLFCTYILQLYMPLNFFGTYYR</sequence>
<evidence type="ECO:0000256" key="4">
    <source>
        <dbReference type="ARBA" id="ARBA00004477"/>
    </source>
</evidence>
<comment type="subcellular location">
    <subcellularLocation>
        <location evidence="5">Cell membrane</location>
        <topology evidence="5">Multi-pass membrane protein</topology>
    </subcellularLocation>
    <subcellularLocation>
        <location evidence="1">Early endosome membrane</location>
    </subcellularLocation>
    <subcellularLocation>
        <location evidence="4">Endoplasmic reticulum membrane</location>
        <topology evidence="4">Multi-pass membrane protein</topology>
    </subcellularLocation>
    <subcellularLocation>
        <location evidence="3">Endosome membrane</location>
        <topology evidence="3">Multi-pass membrane protein</topology>
    </subcellularLocation>
    <subcellularLocation>
        <location evidence="2">Mitochondrion membrane</location>
        <topology evidence="2">Multi-pass membrane protein</topology>
    </subcellularLocation>
</comment>
<feature type="transmembrane region" description="Helical" evidence="14">
    <location>
        <begin position="99"/>
        <end position="122"/>
    </location>
</feature>
<evidence type="ECO:0000256" key="2">
    <source>
        <dbReference type="ARBA" id="ARBA00004225"/>
    </source>
</evidence>
<dbReference type="SUPFAM" id="SSF90123">
    <property type="entry name" value="ABC transporter transmembrane region"/>
    <property type="match status" value="1"/>
</dbReference>
<dbReference type="GO" id="GO:0005789">
    <property type="term" value="C:endoplasmic reticulum membrane"/>
    <property type="evidence" value="ECO:0007669"/>
    <property type="project" value="UniProtKB-SubCell"/>
</dbReference>
<dbReference type="PANTHER" id="PTHR24221">
    <property type="entry name" value="ATP-BINDING CASSETTE SUB-FAMILY B"/>
    <property type="match status" value="1"/>
</dbReference>
<evidence type="ECO:0000256" key="10">
    <source>
        <dbReference type="ARBA" id="ARBA00022824"/>
    </source>
</evidence>
<dbReference type="GO" id="GO:0031901">
    <property type="term" value="C:early endosome membrane"/>
    <property type="evidence" value="ECO:0007669"/>
    <property type="project" value="UniProtKB-SubCell"/>
</dbReference>
<dbReference type="GO" id="GO:0005524">
    <property type="term" value="F:ATP binding"/>
    <property type="evidence" value="ECO:0007669"/>
    <property type="project" value="InterPro"/>
</dbReference>
<reference evidence="16" key="1">
    <citation type="submission" date="2019-11" db="UniProtKB">
        <authorList>
            <consortium name="WormBaseParasite"/>
        </authorList>
    </citation>
    <scope>IDENTIFICATION</scope>
</reference>
<dbReference type="PROSITE" id="PS50929">
    <property type="entry name" value="ABC_TM1F"/>
    <property type="match status" value="1"/>
</dbReference>
<feature type="transmembrane region" description="Helical" evidence="14">
    <location>
        <begin position="300"/>
        <end position="322"/>
    </location>
</feature>
<dbReference type="GO" id="GO:0005774">
    <property type="term" value="C:vacuolar membrane"/>
    <property type="evidence" value="ECO:0007669"/>
    <property type="project" value="TreeGrafter"/>
</dbReference>
<dbReference type="Pfam" id="PF16185">
    <property type="entry name" value="MTABC_N"/>
    <property type="match status" value="1"/>
</dbReference>
<dbReference type="Gene3D" id="1.20.1560.10">
    <property type="entry name" value="ABC transporter type 1, transmembrane domain"/>
    <property type="match status" value="1"/>
</dbReference>
<keyword evidence="11" id="KW-1278">Translocase</keyword>
<dbReference type="CDD" id="cd18581">
    <property type="entry name" value="ABC_6TM_ABCB6"/>
    <property type="match status" value="1"/>
</dbReference>
<evidence type="ECO:0000256" key="7">
    <source>
        <dbReference type="ARBA" id="ARBA00022475"/>
    </source>
</evidence>
<dbReference type="InterPro" id="IPR036640">
    <property type="entry name" value="ABC1_TM_sf"/>
</dbReference>
<dbReference type="GO" id="GO:0015439">
    <property type="term" value="F:ABC-type heme transporter activity"/>
    <property type="evidence" value="ECO:0007669"/>
    <property type="project" value="TreeGrafter"/>
</dbReference>
<evidence type="ECO:0000256" key="8">
    <source>
        <dbReference type="ARBA" id="ARBA00022692"/>
    </source>
</evidence>
<evidence type="ECO:0000256" key="3">
    <source>
        <dbReference type="ARBA" id="ARBA00004337"/>
    </source>
</evidence>
<dbReference type="GO" id="GO:0005886">
    <property type="term" value="C:plasma membrane"/>
    <property type="evidence" value="ECO:0007669"/>
    <property type="project" value="UniProtKB-SubCell"/>
</dbReference>
<evidence type="ECO:0000256" key="14">
    <source>
        <dbReference type="SAM" id="Phobius"/>
    </source>
</evidence>
<feature type="transmembrane region" description="Helical" evidence="14">
    <location>
        <begin position="246"/>
        <end position="269"/>
    </location>
</feature>
<dbReference type="PANTHER" id="PTHR24221:SF654">
    <property type="entry name" value="ATP-BINDING CASSETTE SUB-FAMILY B MEMBER 6"/>
    <property type="match status" value="1"/>
</dbReference>
<evidence type="ECO:0000259" key="15">
    <source>
        <dbReference type="PROSITE" id="PS50929"/>
    </source>
</evidence>
<evidence type="ECO:0000256" key="13">
    <source>
        <dbReference type="ARBA" id="ARBA00023136"/>
    </source>
</evidence>
<feature type="transmembrane region" description="Helical" evidence="14">
    <location>
        <begin position="533"/>
        <end position="554"/>
    </location>
</feature>